<evidence type="ECO:0000256" key="2">
    <source>
        <dbReference type="ARBA" id="ARBA00061659"/>
    </source>
</evidence>
<dbReference type="EMBL" id="KQ995557">
    <property type="protein sequence ID" value="KZV46553.1"/>
    <property type="molecule type" value="Genomic_DNA"/>
</dbReference>
<gene>
    <name evidence="4" type="ORF">F511_40783</name>
</gene>
<accession>A0A2Z7CIM0</accession>
<feature type="repeat" description="PPR" evidence="3">
    <location>
        <begin position="343"/>
        <end position="377"/>
    </location>
</feature>
<dbReference type="FunFam" id="1.25.40.10:FF:000280">
    <property type="entry name" value="Pentatricopeptide repeat-containing protein"/>
    <property type="match status" value="1"/>
</dbReference>
<dbReference type="Proteomes" id="UP000250235">
    <property type="component" value="Unassembled WGS sequence"/>
</dbReference>
<proteinExistence type="inferred from homology"/>
<dbReference type="Pfam" id="PF13041">
    <property type="entry name" value="PPR_2"/>
    <property type="match status" value="2"/>
</dbReference>
<evidence type="ECO:0000256" key="3">
    <source>
        <dbReference type="PROSITE-ProRule" id="PRU00708"/>
    </source>
</evidence>
<feature type="repeat" description="PPR" evidence="3">
    <location>
        <begin position="177"/>
        <end position="211"/>
    </location>
</feature>
<feature type="repeat" description="PPR" evidence="3">
    <location>
        <begin position="105"/>
        <end position="139"/>
    </location>
</feature>
<dbReference type="NCBIfam" id="TIGR00756">
    <property type="entry name" value="PPR"/>
    <property type="match status" value="5"/>
</dbReference>
<dbReference type="GO" id="GO:0003723">
    <property type="term" value="F:RNA binding"/>
    <property type="evidence" value="ECO:0007669"/>
    <property type="project" value="InterPro"/>
</dbReference>
<dbReference type="PANTHER" id="PTHR47926">
    <property type="entry name" value="PENTATRICOPEPTIDE REPEAT-CONTAINING PROTEIN"/>
    <property type="match status" value="1"/>
</dbReference>
<evidence type="ECO:0000256" key="1">
    <source>
        <dbReference type="ARBA" id="ARBA00022737"/>
    </source>
</evidence>
<comment type="similarity">
    <text evidence="2">Belongs to the PPR family. PCMP-E subfamily.</text>
</comment>
<dbReference type="Pfam" id="PF01535">
    <property type="entry name" value="PPR"/>
    <property type="match status" value="6"/>
</dbReference>
<protein>
    <submittedName>
        <fullName evidence="4">Pentatricopeptide repeat-containing protein-like</fullName>
    </submittedName>
</protein>
<reference evidence="4 5" key="1">
    <citation type="journal article" date="2015" name="Proc. Natl. Acad. Sci. U.S.A.">
        <title>The resurrection genome of Boea hygrometrica: A blueprint for survival of dehydration.</title>
        <authorList>
            <person name="Xiao L."/>
            <person name="Yang G."/>
            <person name="Zhang L."/>
            <person name="Yang X."/>
            <person name="Zhao S."/>
            <person name="Ji Z."/>
            <person name="Zhou Q."/>
            <person name="Hu M."/>
            <person name="Wang Y."/>
            <person name="Chen M."/>
            <person name="Xu Y."/>
            <person name="Jin H."/>
            <person name="Xiao X."/>
            <person name="Hu G."/>
            <person name="Bao F."/>
            <person name="Hu Y."/>
            <person name="Wan P."/>
            <person name="Li L."/>
            <person name="Deng X."/>
            <person name="Kuang T."/>
            <person name="Xiang C."/>
            <person name="Zhu J.K."/>
            <person name="Oliver M.J."/>
            <person name="He Y."/>
        </authorList>
    </citation>
    <scope>NUCLEOTIDE SEQUENCE [LARGE SCALE GENOMIC DNA]</scope>
    <source>
        <strain evidence="5">cv. XS01</strain>
    </source>
</reference>
<sequence>MRILAEESQILCASLLSNCIKGKNLKLGRAQHSYLIKTGLILDTFLANRVIDLYSRCSSTDSAHKMFDDLAFKNAHSWNTMIAAYCQMGCFRNARLLLREMPEPNLVSYNSLISGLSRSGFYKEAIDMFRAMQICGSNANLMDEFTVVGLVNSCACLAELGLLRQVHGIATVMDLDNVVVSNAFIDAYGKCGKVESSYSIFSRMEEKDVVSWNSMVVAYASASRMGDACWIFSQGPVKNVVSWTALIVELVRNGEGEKSLSFFKKMVVESVVPNDITYVSALAACADLAVIGRGKQIHCRVIRIRSSTIFDNVFLINALIDMYSKCGDMISSLRLFERLYDKDIVTWNSILTGLAQNGHGEASISIFEMMMKANVKPNHVTFMAVLSACGHSGLESMGVQLLEMMDRNFNLIPQLEHYSILVDLLGRRNRLKEAIEVIEKSPNGAVHIGMWGSLLSSCRVHANVELATKAAEALFELEPENTGRYVMLSNIYATTGKWNDSGRIRKLMDERNLKKEAGFSWIGIKNARRKFVAEDRFNSDMVEIQELLLNLVGHMKNTGYMHIEILVSLELNGMP</sequence>
<organism evidence="4 5">
    <name type="scientific">Dorcoceras hygrometricum</name>
    <dbReference type="NCBI Taxonomy" id="472368"/>
    <lineage>
        <taxon>Eukaryota</taxon>
        <taxon>Viridiplantae</taxon>
        <taxon>Streptophyta</taxon>
        <taxon>Embryophyta</taxon>
        <taxon>Tracheophyta</taxon>
        <taxon>Spermatophyta</taxon>
        <taxon>Magnoliopsida</taxon>
        <taxon>eudicotyledons</taxon>
        <taxon>Gunneridae</taxon>
        <taxon>Pentapetalae</taxon>
        <taxon>asterids</taxon>
        <taxon>lamiids</taxon>
        <taxon>Lamiales</taxon>
        <taxon>Gesneriaceae</taxon>
        <taxon>Didymocarpoideae</taxon>
        <taxon>Trichosporeae</taxon>
        <taxon>Loxocarpinae</taxon>
        <taxon>Dorcoceras</taxon>
    </lineage>
</organism>
<dbReference type="Gene3D" id="1.25.40.10">
    <property type="entry name" value="Tetratricopeptide repeat domain"/>
    <property type="match status" value="3"/>
</dbReference>
<dbReference type="AlphaFoldDB" id="A0A2Z7CIM0"/>
<feature type="repeat" description="PPR" evidence="3">
    <location>
        <begin position="74"/>
        <end position="104"/>
    </location>
</feature>
<dbReference type="Pfam" id="PF20431">
    <property type="entry name" value="E_motif"/>
    <property type="match status" value="1"/>
</dbReference>
<dbReference type="FunFam" id="1.25.40.10:FF:000442">
    <property type="entry name" value="Pentatricopeptide repeat-containing protein At3g49710"/>
    <property type="match status" value="1"/>
</dbReference>
<feature type="repeat" description="PPR" evidence="3">
    <location>
        <begin position="239"/>
        <end position="273"/>
    </location>
</feature>
<name>A0A2Z7CIM0_9LAMI</name>
<evidence type="ECO:0000313" key="5">
    <source>
        <dbReference type="Proteomes" id="UP000250235"/>
    </source>
</evidence>
<dbReference type="OrthoDB" id="185373at2759"/>
<keyword evidence="1" id="KW-0677">Repeat</keyword>
<dbReference type="InterPro" id="IPR011990">
    <property type="entry name" value="TPR-like_helical_dom_sf"/>
</dbReference>
<dbReference type="PROSITE" id="PS51375">
    <property type="entry name" value="PPR"/>
    <property type="match status" value="5"/>
</dbReference>
<dbReference type="FunFam" id="1.25.40.10:FF:000031">
    <property type="entry name" value="Pentatricopeptide repeat-containing protein mitochondrial"/>
    <property type="match status" value="1"/>
</dbReference>
<dbReference type="InterPro" id="IPR046848">
    <property type="entry name" value="E_motif"/>
</dbReference>
<evidence type="ECO:0000313" key="4">
    <source>
        <dbReference type="EMBL" id="KZV46553.1"/>
    </source>
</evidence>
<dbReference type="PANTHER" id="PTHR47926:SF346">
    <property type="entry name" value="PENTATRICOPEPTIDE REPEAT-CONTAINING PROTEIN"/>
    <property type="match status" value="1"/>
</dbReference>
<keyword evidence="5" id="KW-1185">Reference proteome</keyword>
<dbReference type="GO" id="GO:0009451">
    <property type="term" value="P:RNA modification"/>
    <property type="evidence" value="ECO:0007669"/>
    <property type="project" value="InterPro"/>
</dbReference>
<dbReference type="InterPro" id="IPR002885">
    <property type="entry name" value="PPR_rpt"/>
</dbReference>
<dbReference type="InterPro" id="IPR046960">
    <property type="entry name" value="PPR_At4g14850-like_plant"/>
</dbReference>